<name>A0ABR2WQ96_9FUNG</name>
<dbReference type="EMBL" id="JASJQH010000588">
    <property type="protein sequence ID" value="KAK9763644.1"/>
    <property type="molecule type" value="Genomic_DNA"/>
</dbReference>
<evidence type="ECO:0000256" key="1">
    <source>
        <dbReference type="SAM" id="SignalP"/>
    </source>
</evidence>
<gene>
    <name evidence="2" type="ORF">K7432_009480</name>
</gene>
<proteinExistence type="predicted"/>
<protein>
    <submittedName>
        <fullName evidence="2">Uncharacterized protein</fullName>
    </submittedName>
</protein>
<dbReference type="Proteomes" id="UP001479436">
    <property type="component" value="Unassembled WGS sequence"/>
</dbReference>
<evidence type="ECO:0000313" key="2">
    <source>
        <dbReference type="EMBL" id="KAK9763644.1"/>
    </source>
</evidence>
<organism evidence="2 3">
    <name type="scientific">Basidiobolus ranarum</name>
    <dbReference type="NCBI Taxonomy" id="34480"/>
    <lineage>
        <taxon>Eukaryota</taxon>
        <taxon>Fungi</taxon>
        <taxon>Fungi incertae sedis</taxon>
        <taxon>Zoopagomycota</taxon>
        <taxon>Entomophthoromycotina</taxon>
        <taxon>Basidiobolomycetes</taxon>
        <taxon>Basidiobolales</taxon>
        <taxon>Basidiobolaceae</taxon>
        <taxon>Basidiobolus</taxon>
    </lineage>
</organism>
<reference evidence="2 3" key="1">
    <citation type="submission" date="2023-04" db="EMBL/GenBank/DDBJ databases">
        <title>Genome of Basidiobolus ranarum AG-B5.</title>
        <authorList>
            <person name="Stajich J.E."/>
            <person name="Carter-House D."/>
            <person name="Gryganskyi A."/>
        </authorList>
    </citation>
    <scope>NUCLEOTIDE SEQUENCE [LARGE SCALE GENOMIC DNA]</scope>
    <source>
        <strain evidence="2 3">AG-B5</strain>
    </source>
</reference>
<feature type="chain" id="PRO_5046734411" evidence="1">
    <location>
        <begin position="25"/>
        <end position="223"/>
    </location>
</feature>
<sequence length="223" mass="24611">MVYFSSTSLTLLLGASCLSGGANGFSVVNTIKQQVFSMMELSMPHLTEPNSHFADGIHNPNPKCRSAIIDADEKYPNLSKCFPQMPLFFATLDDVCKTDCFLDTVGGSKLVSENCDILASASNSQRVYNSWANSEAANAACKKVDSSYCLSKVIRAGVSLENDAVRSVPLPREELKKEICLPCTEEFYKAVKKAGSEPVLYYYQIMHADKLFKAFEEYCGYKV</sequence>
<accession>A0ABR2WQ96</accession>
<keyword evidence="3" id="KW-1185">Reference proteome</keyword>
<comment type="caution">
    <text evidence="2">The sequence shown here is derived from an EMBL/GenBank/DDBJ whole genome shotgun (WGS) entry which is preliminary data.</text>
</comment>
<keyword evidence="1" id="KW-0732">Signal</keyword>
<evidence type="ECO:0000313" key="3">
    <source>
        <dbReference type="Proteomes" id="UP001479436"/>
    </source>
</evidence>
<feature type="signal peptide" evidence="1">
    <location>
        <begin position="1"/>
        <end position="24"/>
    </location>
</feature>